<dbReference type="AlphaFoldDB" id="A0A841FLR7"/>
<keyword evidence="3" id="KW-1185">Reference proteome</keyword>
<protein>
    <submittedName>
        <fullName evidence="2">Uncharacterized protein</fullName>
    </submittedName>
</protein>
<sequence>MARPDHLLRRLRSLAALELLNIPLQAWVWFTVAGFPATAANLTGFALVALLLVQGAAYWTAKGRRLATGRTGLPAARAFAVARVANPVLLTASTGFTLWAAVSAPGRGSLPGLAFALFAWLEQINYFHVQLMYDNAADLRRFRAHGFRRGPLARNLARERRSGPSRQR</sequence>
<dbReference type="RefSeq" id="WP_184789755.1">
    <property type="nucleotide sequence ID" value="NZ_BONT01000056.1"/>
</dbReference>
<keyword evidence="1" id="KW-0472">Membrane</keyword>
<name>A0A841FLR7_9ACTN</name>
<feature type="transmembrane region" description="Helical" evidence="1">
    <location>
        <begin position="38"/>
        <end position="59"/>
    </location>
</feature>
<feature type="transmembrane region" description="Helical" evidence="1">
    <location>
        <begin position="12"/>
        <end position="32"/>
    </location>
</feature>
<evidence type="ECO:0000256" key="1">
    <source>
        <dbReference type="SAM" id="Phobius"/>
    </source>
</evidence>
<evidence type="ECO:0000313" key="2">
    <source>
        <dbReference type="EMBL" id="MBB6036925.1"/>
    </source>
</evidence>
<dbReference type="EMBL" id="JACHGT010000010">
    <property type="protein sequence ID" value="MBB6036925.1"/>
    <property type="molecule type" value="Genomic_DNA"/>
</dbReference>
<dbReference type="Proteomes" id="UP000548476">
    <property type="component" value="Unassembled WGS sequence"/>
</dbReference>
<keyword evidence="1" id="KW-0812">Transmembrane</keyword>
<reference evidence="2 3" key="1">
    <citation type="submission" date="2020-08" db="EMBL/GenBank/DDBJ databases">
        <title>Genomic Encyclopedia of Type Strains, Phase IV (KMG-IV): sequencing the most valuable type-strain genomes for metagenomic binning, comparative biology and taxonomic classification.</title>
        <authorList>
            <person name="Goeker M."/>
        </authorList>
    </citation>
    <scope>NUCLEOTIDE SEQUENCE [LARGE SCALE GENOMIC DNA]</scope>
    <source>
        <strain evidence="2 3">YIM 65646</strain>
    </source>
</reference>
<accession>A0A841FLR7</accession>
<feature type="transmembrane region" description="Helical" evidence="1">
    <location>
        <begin position="113"/>
        <end position="133"/>
    </location>
</feature>
<feature type="transmembrane region" description="Helical" evidence="1">
    <location>
        <begin position="80"/>
        <end position="101"/>
    </location>
</feature>
<organism evidence="2 3">
    <name type="scientific">Phytomonospora endophytica</name>
    <dbReference type="NCBI Taxonomy" id="714109"/>
    <lineage>
        <taxon>Bacteria</taxon>
        <taxon>Bacillati</taxon>
        <taxon>Actinomycetota</taxon>
        <taxon>Actinomycetes</taxon>
        <taxon>Micromonosporales</taxon>
        <taxon>Micromonosporaceae</taxon>
        <taxon>Phytomonospora</taxon>
    </lineage>
</organism>
<keyword evidence="1" id="KW-1133">Transmembrane helix</keyword>
<proteinExistence type="predicted"/>
<evidence type="ECO:0000313" key="3">
    <source>
        <dbReference type="Proteomes" id="UP000548476"/>
    </source>
</evidence>
<gene>
    <name evidence="2" type="ORF">HNR73_004798</name>
</gene>
<comment type="caution">
    <text evidence="2">The sequence shown here is derived from an EMBL/GenBank/DDBJ whole genome shotgun (WGS) entry which is preliminary data.</text>
</comment>